<evidence type="ECO:0000313" key="1">
    <source>
        <dbReference type="EMBL" id="RIA97962.1"/>
    </source>
</evidence>
<dbReference type="AlphaFoldDB" id="A0A397TJ39"/>
<protein>
    <submittedName>
        <fullName evidence="1">Uncharacterized protein</fullName>
    </submittedName>
</protein>
<evidence type="ECO:0000313" key="2">
    <source>
        <dbReference type="Proteomes" id="UP000265703"/>
    </source>
</evidence>
<sequence length="104" mass="11602">MDEASKGERSLSHGYGFIAVYIMEGSCTKYIIPTVVYQMNIYPNNHSILLVDYIEAFVEEPSETISHVALGTTEKIRVVSSKIIDNISPPLYDSVWSKGNKVDS</sequence>
<reference evidence="1 2" key="1">
    <citation type="submission" date="2018-06" db="EMBL/GenBank/DDBJ databases">
        <title>Comparative genomics reveals the genomic features of Rhizophagus irregularis, R. cerebriforme, R. diaphanum and Gigaspora rosea, and their symbiotic lifestyle signature.</title>
        <authorList>
            <person name="Morin E."/>
            <person name="San Clemente H."/>
            <person name="Chen E.C.H."/>
            <person name="De La Providencia I."/>
            <person name="Hainaut M."/>
            <person name="Kuo A."/>
            <person name="Kohler A."/>
            <person name="Murat C."/>
            <person name="Tang N."/>
            <person name="Roy S."/>
            <person name="Loubradou J."/>
            <person name="Henrissat B."/>
            <person name="Grigoriev I.V."/>
            <person name="Corradi N."/>
            <person name="Roux C."/>
            <person name="Martin F.M."/>
        </authorList>
    </citation>
    <scope>NUCLEOTIDE SEQUENCE [LARGE SCALE GENOMIC DNA]</scope>
    <source>
        <strain evidence="1 2">DAOM 227022</strain>
    </source>
</reference>
<accession>A0A397TJ39</accession>
<dbReference type="Proteomes" id="UP000265703">
    <property type="component" value="Unassembled WGS sequence"/>
</dbReference>
<name>A0A397TJ39_9GLOM</name>
<keyword evidence="2" id="KW-1185">Reference proteome</keyword>
<dbReference type="EMBL" id="QKYT01000023">
    <property type="protein sequence ID" value="RIA97962.1"/>
    <property type="molecule type" value="Genomic_DNA"/>
</dbReference>
<comment type="caution">
    <text evidence="1">The sequence shown here is derived from an EMBL/GenBank/DDBJ whole genome shotgun (WGS) entry which is preliminary data.</text>
</comment>
<gene>
    <name evidence="1" type="ORF">C1645_813510</name>
</gene>
<organism evidence="1 2">
    <name type="scientific">Glomus cerebriforme</name>
    <dbReference type="NCBI Taxonomy" id="658196"/>
    <lineage>
        <taxon>Eukaryota</taxon>
        <taxon>Fungi</taxon>
        <taxon>Fungi incertae sedis</taxon>
        <taxon>Mucoromycota</taxon>
        <taxon>Glomeromycotina</taxon>
        <taxon>Glomeromycetes</taxon>
        <taxon>Glomerales</taxon>
        <taxon>Glomeraceae</taxon>
        <taxon>Glomus</taxon>
    </lineage>
</organism>
<proteinExistence type="predicted"/>